<feature type="compositionally biased region" description="Low complexity" evidence="1">
    <location>
        <begin position="40"/>
        <end position="54"/>
    </location>
</feature>
<protein>
    <submittedName>
        <fullName evidence="2">Uncharacterized protein</fullName>
    </submittedName>
</protein>
<evidence type="ECO:0000256" key="1">
    <source>
        <dbReference type="SAM" id="MobiDB-lite"/>
    </source>
</evidence>
<reference evidence="2 3" key="1">
    <citation type="submission" date="2024-04" db="EMBL/GenBank/DDBJ databases">
        <title>genome sequences of Mucor flavus KT1a and Helicostylum pulchrum KT1b strains isolation_sourced from the surface of a dry-aged beef.</title>
        <authorList>
            <person name="Toyotome T."/>
            <person name="Hosono M."/>
            <person name="Torimaru M."/>
            <person name="Fukuda K."/>
            <person name="Mikami N."/>
        </authorList>
    </citation>
    <scope>NUCLEOTIDE SEQUENCE [LARGE SCALE GENOMIC DNA]</scope>
    <source>
        <strain evidence="2 3">KT1b</strain>
    </source>
</reference>
<keyword evidence="3" id="KW-1185">Reference proteome</keyword>
<comment type="caution">
    <text evidence="2">The sequence shown here is derived from an EMBL/GenBank/DDBJ whole genome shotgun (WGS) entry which is preliminary data.</text>
</comment>
<feature type="region of interest" description="Disordered" evidence="1">
    <location>
        <begin position="1"/>
        <end position="59"/>
    </location>
</feature>
<proteinExistence type="predicted"/>
<gene>
    <name evidence="2" type="ORF">HPULCUR_012083</name>
</gene>
<dbReference type="EMBL" id="BAABUJ010000070">
    <property type="protein sequence ID" value="GAA5806547.1"/>
    <property type="molecule type" value="Genomic_DNA"/>
</dbReference>
<sequence>MIPQNENKSNARRKAGTKNKQGPQKPGHMINQQPLSQFISPSSTDTSGPSSVSDLIHDQSNAVLTEHSESLLDNYFENNRH</sequence>
<evidence type="ECO:0000313" key="3">
    <source>
        <dbReference type="Proteomes" id="UP001476247"/>
    </source>
</evidence>
<accession>A0ABP9YI54</accession>
<organism evidence="2 3">
    <name type="scientific">Helicostylum pulchrum</name>
    <dbReference type="NCBI Taxonomy" id="562976"/>
    <lineage>
        <taxon>Eukaryota</taxon>
        <taxon>Fungi</taxon>
        <taxon>Fungi incertae sedis</taxon>
        <taxon>Mucoromycota</taxon>
        <taxon>Mucoromycotina</taxon>
        <taxon>Mucoromycetes</taxon>
        <taxon>Mucorales</taxon>
        <taxon>Mucorineae</taxon>
        <taxon>Mucoraceae</taxon>
        <taxon>Helicostylum</taxon>
    </lineage>
</organism>
<feature type="compositionally biased region" description="Polar residues" evidence="1">
    <location>
        <begin position="30"/>
        <end position="39"/>
    </location>
</feature>
<name>A0ABP9YI54_9FUNG</name>
<dbReference type="Proteomes" id="UP001476247">
    <property type="component" value="Unassembled WGS sequence"/>
</dbReference>
<evidence type="ECO:0000313" key="2">
    <source>
        <dbReference type="EMBL" id="GAA5806547.1"/>
    </source>
</evidence>